<dbReference type="CDD" id="cd06262">
    <property type="entry name" value="metallo-hydrolase-like_MBL-fold"/>
    <property type="match status" value="1"/>
</dbReference>
<dbReference type="AlphaFoldDB" id="A0A162KQA2"/>
<reference evidence="3 4" key="1">
    <citation type="submission" date="2015-12" db="EMBL/GenBank/DDBJ databases">
        <title>Genome sequence of Tistrella mobilis MCCC 1A02139.</title>
        <authorList>
            <person name="Lu L."/>
            <person name="Lai Q."/>
            <person name="Shao Z."/>
            <person name="Qian P."/>
        </authorList>
    </citation>
    <scope>NUCLEOTIDE SEQUENCE [LARGE SCALE GENOMIC DNA]</scope>
    <source>
        <strain evidence="3 4">MCCC 1A02139</strain>
    </source>
</reference>
<evidence type="ECO:0000313" key="4">
    <source>
        <dbReference type="Proteomes" id="UP000075787"/>
    </source>
</evidence>
<dbReference type="RefSeq" id="WP_062764910.1">
    <property type="nucleotide sequence ID" value="NZ_CP121045.1"/>
</dbReference>
<name>A0A162KQA2_9PROT</name>
<dbReference type="OrthoDB" id="9802991at2"/>
<dbReference type="Proteomes" id="UP000075787">
    <property type="component" value="Unassembled WGS sequence"/>
</dbReference>
<dbReference type="InterPro" id="IPR036866">
    <property type="entry name" value="RibonucZ/Hydroxyglut_hydro"/>
</dbReference>
<dbReference type="PANTHER" id="PTHR42951">
    <property type="entry name" value="METALLO-BETA-LACTAMASE DOMAIN-CONTAINING"/>
    <property type="match status" value="1"/>
</dbReference>
<dbReference type="Pfam" id="PF00753">
    <property type="entry name" value="Lactamase_B"/>
    <property type="match status" value="1"/>
</dbReference>
<dbReference type="Gene3D" id="3.60.15.10">
    <property type="entry name" value="Ribonuclease Z/Hydroxyacylglutathione hydrolase-like"/>
    <property type="match status" value="1"/>
</dbReference>
<accession>A0A162KQA2</accession>
<dbReference type="SMART" id="SM00849">
    <property type="entry name" value="Lactamase_B"/>
    <property type="match status" value="1"/>
</dbReference>
<evidence type="ECO:0000313" key="3">
    <source>
        <dbReference type="EMBL" id="KYO51860.1"/>
    </source>
</evidence>
<organism evidence="3 4">
    <name type="scientific">Tistrella mobilis</name>
    <dbReference type="NCBI Taxonomy" id="171437"/>
    <lineage>
        <taxon>Bacteria</taxon>
        <taxon>Pseudomonadati</taxon>
        <taxon>Pseudomonadota</taxon>
        <taxon>Alphaproteobacteria</taxon>
        <taxon>Geminicoccales</taxon>
        <taxon>Geminicoccaceae</taxon>
        <taxon>Tistrella</taxon>
    </lineage>
</organism>
<comment type="similarity">
    <text evidence="1">Belongs to the metallo-beta-lactamase superfamily. Class-B beta-lactamase family.</text>
</comment>
<evidence type="ECO:0000259" key="2">
    <source>
        <dbReference type="SMART" id="SM00849"/>
    </source>
</evidence>
<dbReference type="EMBL" id="LPZR01000164">
    <property type="protein sequence ID" value="KYO51860.1"/>
    <property type="molecule type" value="Genomic_DNA"/>
</dbReference>
<dbReference type="GO" id="GO:0017001">
    <property type="term" value="P:antibiotic catabolic process"/>
    <property type="evidence" value="ECO:0007669"/>
    <property type="project" value="UniProtKB-ARBA"/>
</dbReference>
<evidence type="ECO:0000256" key="1">
    <source>
        <dbReference type="ARBA" id="ARBA00005250"/>
    </source>
</evidence>
<dbReference type="PANTHER" id="PTHR42951:SF4">
    <property type="entry name" value="ACYL-COENZYME A THIOESTERASE MBLAC2"/>
    <property type="match status" value="1"/>
</dbReference>
<dbReference type="GeneID" id="97241847"/>
<protein>
    <recommendedName>
        <fullName evidence="2">Metallo-beta-lactamase domain-containing protein</fullName>
    </recommendedName>
</protein>
<comment type="caution">
    <text evidence="3">The sequence shown here is derived from an EMBL/GenBank/DDBJ whole genome shotgun (WGS) entry which is preliminary data.</text>
</comment>
<gene>
    <name evidence="3" type="ORF">AUP44_06505</name>
</gene>
<feature type="domain" description="Metallo-beta-lactamase" evidence="2">
    <location>
        <begin position="20"/>
        <end position="204"/>
    </location>
</feature>
<dbReference type="InterPro" id="IPR001279">
    <property type="entry name" value="Metallo-B-lactamas"/>
</dbReference>
<dbReference type="SUPFAM" id="SSF56281">
    <property type="entry name" value="Metallo-hydrolase/oxidoreductase"/>
    <property type="match status" value="1"/>
</dbReference>
<proteinExistence type="inferred from homology"/>
<dbReference type="InterPro" id="IPR050855">
    <property type="entry name" value="NDM-1-like"/>
</dbReference>
<sequence>MWTTTEIAPGAWFVQRDWLSCNHFIARDPQLTLIDTGFDGDLDETVSILKQMGAEPRDVELIVNTHCHCDHAGGNRFFTDASGCDVWMHAAEKARIDARDDIGTWWRFHDTWAAFFDVNRGLEEGDEFRFGPLTLQVLHAPGHSRGLMVLYAPEIKALFSADAVWQGDMGVINPIVEGEDALERAVETLRRLDALNVATVYPGHGPVVTNPRPVIARLLRKLDRYAATPLMMHTDHLRKMLAYIVMTKGGMREAGFFEYLMGTVWYPQLVDRYFGGDYAGVYDETIQGVLRTRMMVRRGDSFYGVGSDK</sequence>